<feature type="transmembrane region" description="Helical" evidence="1">
    <location>
        <begin position="12"/>
        <end position="29"/>
    </location>
</feature>
<evidence type="ECO:0000256" key="1">
    <source>
        <dbReference type="SAM" id="Phobius"/>
    </source>
</evidence>
<keyword evidence="3" id="KW-0482">Metalloprotease</keyword>
<feature type="transmembrane region" description="Helical" evidence="1">
    <location>
        <begin position="102"/>
        <end position="119"/>
    </location>
</feature>
<gene>
    <name evidence="3" type="ORF">F0P93_11135</name>
</gene>
<keyword evidence="4" id="KW-1185">Reference proteome</keyword>
<keyword evidence="1" id="KW-0812">Transmembrane</keyword>
<proteinExistence type="predicted"/>
<dbReference type="Pfam" id="PF02517">
    <property type="entry name" value="Rce1-like"/>
    <property type="match status" value="1"/>
</dbReference>
<dbReference type="GO" id="GO:0006508">
    <property type="term" value="P:proteolysis"/>
    <property type="evidence" value="ECO:0007669"/>
    <property type="project" value="UniProtKB-KW"/>
</dbReference>
<organism evidence="3 4">
    <name type="scientific">Larkinella humicola</name>
    <dbReference type="NCBI Taxonomy" id="2607654"/>
    <lineage>
        <taxon>Bacteria</taxon>
        <taxon>Pseudomonadati</taxon>
        <taxon>Bacteroidota</taxon>
        <taxon>Cytophagia</taxon>
        <taxon>Cytophagales</taxon>
        <taxon>Spirosomataceae</taxon>
        <taxon>Larkinella</taxon>
    </lineage>
</organism>
<feature type="transmembrane region" description="Helical" evidence="1">
    <location>
        <begin position="131"/>
        <end position="148"/>
    </location>
</feature>
<dbReference type="Proteomes" id="UP000326344">
    <property type="component" value="Unassembled WGS sequence"/>
</dbReference>
<feature type="transmembrane region" description="Helical" evidence="1">
    <location>
        <begin position="328"/>
        <end position="358"/>
    </location>
</feature>
<evidence type="ECO:0000313" key="4">
    <source>
        <dbReference type="Proteomes" id="UP000326344"/>
    </source>
</evidence>
<feature type="transmembrane region" description="Helical" evidence="1">
    <location>
        <begin position="72"/>
        <end position="90"/>
    </location>
</feature>
<feature type="transmembrane region" description="Helical" evidence="1">
    <location>
        <begin position="197"/>
        <end position="219"/>
    </location>
</feature>
<accession>A0A5N1JMB1</accession>
<dbReference type="GO" id="GO:0004175">
    <property type="term" value="F:endopeptidase activity"/>
    <property type="evidence" value="ECO:0007669"/>
    <property type="project" value="UniProtKB-ARBA"/>
</dbReference>
<evidence type="ECO:0000259" key="2">
    <source>
        <dbReference type="Pfam" id="PF02517"/>
    </source>
</evidence>
<protein>
    <submittedName>
        <fullName evidence="3">CPBP family intramembrane metalloprotease</fullName>
    </submittedName>
</protein>
<feature type="transmembrane region" description="Helical" evidence="1">
    <location>
        <begin position="299"/>
        <end position="316"/>
    </location>
</feature>
<dbReference type="GO" id="GO:0080120">
    <property type="term" value="P:CAAX-box protein maturation"/>
    <property type="evidence" value="ECO:0007669"/>
    <property type="project" value="UniProtKB-ARBA"/>
</dbReference>
<dbReference type="GO" id="GO:0008237">
    <property type="term" value="F:metallopeptidase activity"/>
    <property type="evidence" value="ECO:0007669"/>
    <property type="project" value="UniProtKB-KW"/>
</dbReference>
<keyword evidence="1" id="KW-0472">Membrane</keyword>
<dbReference type="AlphaFoldDB" id="A0A5N1JMB1"/>
<dbReference type="EMBL" id="VTWS01000002">
    <property type="protein sequence ID" value="KAA9355123.1"/>
    <property type="molecule type" value="Genomic_DNA"/>
</dbReference>
<feature type="transmembrane region" description="Helical" evidence="1">
    <location>
        <begin position="275"/>
        <end position="293"/>
    </location>
</feature>
<feature type="domain" description="CAAX prenyl protease 2/Lysostaphin resistance protein A-like" evidence="2">
    <location>
        <begin position="325"/>
        <end position="382"/>
    </location>
</feature>
<comment type="caution">
    <text evidence="3">The sequence shown here is derived from an EMBL/GenBank/DDBJ whole genome shotgun (WGS) entry which is preliminary data.</text>
</comment>
<feature type="transmembrane region" description="Helical" evidence="1">
    <location>
        <begin position="41"/>
        <end position="60"/>
    </location>
</feature>
<feature type="transmembrane region" description="Helical" evidence="1">
    <location>
        <begin position="231"/>
        <end position="254"/>
    </location>
</feature>
<sequence length="393" mass="44103">MMKKTTGYAGEIRTGVLLTAALFALFLYFNGQLPPAELLLASPYFIGLYFLTFTLGQPALFESLRRTVSTSLERALVFPVLLIVILYSYLGFHGHSPFKGSAALFPFYLLFPVLVFLAYPKGYQPIKWTDFAVYFLFLIPATSISFGVKTNLPFNGAGFSNVLRFVLILTAVYGFGTIRKLPDIGFFPTFNWRYLKTAVWVWLAFIALTALIAYVSGFLKTSGYEPLSMALIPLAVGEMVRIFFGTALFEELFLRGILQNMLARKITESGVWKTYWTWGFAVFLLLSLLTGYLMHAALLWVPVLITVLLFLAAYWIEKKSIELNGPYTALAITSIFFGLVHFHAGSLVFVGLASIAGWGYGYTYMKTKNVFYAALVHTLVNSSEFLFNLETLK</sequence>
<reference evidence="3 4" key="1">
    <citation type="submission" date="2019-09" db="EMBL/GenBank/DDBJ databases">
        <title>Genome Sequence of Larkinella sp MA1.</title>
        <authorList>
            <person name="Srinivasan S."/>
        </authorList>
    </citation>
    <scope>NUCLEOTIDE SEQUENCE [LARGE SCALE GENOMIC DNA]</scope>
    <source>
        <strain evidence="3 4">MA1</strain>
    </source>
</reference>
<keyword evidence="1" id="KW-1133">Transmembrane helix</keyword>
<keyword evidence="3" id="KW-0378">Hydrolase</keyword>
<evidence type="ECO:0000313" key="3">
    <source>
        <dbReference type="EMBL" id="KAA9355123.1"/>
    </source>
</evidence>
<feature type="transmembrane region" description="Helical" evidence="1">
    <location>
        <begin position="154"/>
        <end position="176"/>
    </location>
</feature>
<dbReference type="InterPro" id="IPR003675">
    <property type="entry name" value="Rce1/LyrA-like_dom"/>
</dbReference>
<keyword evidence="3" id="KW-0645">Protease</keyword>
<name>A0A5N1JMB1_9BACT</name>